<dbReference type="PANTHER" id="PTHR46560:SF12">
    <property type="entry name" value="ZP DOMAIN-CONTAINING PROTEIN"/>
    <property type="match status" value="1"/>
</dbReference>
<evidence type="ECO:0000259" key="3">
    <source>
        <dbReference type="PROSITE" id="PS51034"/>
    </source>
</evidence>
<dbReference type="Proteomes" id="UP000218231">
    <property type="component" value="Unassembled WGS sequence"/>
</dbReference>
<sequence>MITIINEIFRTTVLLIVLLPIQVYSIYQSFYPDVRWSCSQTEASIFVRTQYPFDGLITPTGISNPDCQTKGVGTNVAVLKLPLDRNDKCGLKFDEDLGIFSTSIDIRQHGILILEDDKTINISCRAPESKNETMKSREDLQFELRILSNGISTRNVRYSLPYTLQIRPKVGTKLFSDRPFDTYQVGVCTAKSLKSNITVQLTDSFGCALYESIMGDFENRGNTSEATIPTMFRFPDADSIAFSCAITDCEGVCGARKCRAPRESAEEILDRTTVSLDLEEHNFYVATIVVSNDNQAEKKESTTKNSIRSTTSPLSSESSTMLYPSPQCVQQSDMDLLYGICIFLSICSTIGFCMNILLCCLLRKKHHKDKSQKCLKYSPNHYKKNKLPSSLGQACPQDFWIIEPKVDQPYFERRSSAGCPAGAYASVKKPHIRPHLTSTINFSEPQMPYRSSIVSSEGASDIYSRNDIGVTSRNHGEMRHSSSTFLTSVETDSNISSTSNQILNPTTISNYQTTQPIPQSSSYL</sequence>
<dbReference type="PROSITE" id="PS51034">
    <property type="entry name" value="ZP_2"/>
    <property type="match status" value="1"/>
</dbReference>
<feature type="domain" description="ZP" evidence="3">
    <location>
        <begin position="37"/>
        <end position="265"/>
    </location>
</feature>
<keyword evidence="5" id="KW-1185">Reference proteome</keyword>
<evidence type="ECO:0000313" key="4">
    <source>
        <dbReference type="EMBL" id="PAV74636.1"/>
    </source>
</evidence>
<name>A0A2A2KKS1_9BILA</name>
<organism evidence="4 5">
    <name type="scientific">Diploscapter pachys</name>
    <dbReference type="NCBI Taxonomy" id="2018661"/>
    <lineage>
        <taxon>Eukaryota</taxon>
        <taxon>Metazoa</taxon>
        <taxon>Ecdysozoa</taxon>
        <taxon>Nematoda</taxon>
        <taxon>Chromadorea</taxon>
        <taxon>Rhabditida</taxon>
        <taxon>Rhabditina</taxon>
        <taxon>Rhabditomorpha</taxon>
        <taxon>Rhabditoidea</taxon>
        <taxon>Rhabditidae</taxon>
        <taxon>Diploscapter</taxon>
    </lineage>
</organism>
<feature type="transmembrane region" description="Helical" evidence="2">
    <location>
        <begin position="336"/>
        <end position="362"/>
    </location>
</feature>
<keyword evidence="2" id="KW-0812">Transmembrane</keyword>
<keyword evidence="2" id="KW-1133">Transmembrane helix</keyword>
<feature type="region of interest" description="Disordered" evidence="1">
    <location>
        <begin position="296"/>
        <end position="320"/>
    </location>
</feature>
<proteinExistence type="predicted"/>
<evidence type="ECO:0000313" key="5">
    <source>
        <dbReference type="Proteomes" id="UP000218231"/>
    </source>
</evidence>
<keyword evidence="2" id="KW-0472">Membrane</keyword>
<dbReference type="InterPro" id="IPR001507">
    <property type="entry name" value="ZP_dom"/>
</dbReference>
<feature type="region of interest" description="Disordered" evidence="1">
    <location>
        <begin position="496"/>
        <end position="524"/>
    </location>
</feature>
<evidence type="ECO:0000256" key="2">
    <source>
        <dbReference type="SAM" id="Phobius"/>
    </source>
</evidence>
<gene>
    <name evidence="4" type="ORF">WR25_25637</name>
</gene>
<dbReference type="OrthoDB" id="8171348at2759"/>
<accession>A0A2A2KKS1</accession>
<dbReference type="SMART" id="SM00241">
    <property type="entry name" value="ZP"/>
    <property type="match status" value="1"/>
</dbReference>
<reference evidence="4 5" key="1">
    <citation type="journal article" date="2017" name="Curr. Biol.">
        <title>Genome architecture and evolution of a unichromosomal asexual nematode.</title>
        <authorList>
            <person name="Fradin H."/>
            <person name="Zegar C."/>
            <person name="Gutwein M."/>
            <person name="Lucas J."/>
            <person name="Kovtun M."/>
            <person name="Corcoran D."/>
            <person name="Baugh L.R."/>
            <person name="Kiontke K."/>
            <person name="Gunsalus K."/>
            <person name="Fitch D.H."/>
            <person name="Piano F."/>
        </authorList>
    </citation>
    <scope>NUCLEOTIDE SEQUENCE [LARGE SCALE GENOMIC DNA]</scope>
    <source>
        <strain evidence="4">PF1309</strain>
    </source>
</reference>
<dbReference type="STRING" id="2018661.A0A2A2KKS1"/>
<protein>
    <recommendedName>
        <fullName evidence="3">ZP domain-containing protein</fullName>
    </recommendedName>
</protein>
<comment type="caution">
    <text evidence="4">The sequence shown here is derived from an EMBL/GenBank/DDBJ whole genome shotgun (WGS) entry which is preliminary data.</text>
</comment>
<dbReference type="AlphaFoldDB" id="A0A2A2KKS1"/>
<dbReference type="EMBL" id="LIAE01008309">
    <property type="protein sequence ID" value="PAV74636.1"/>
    <property type="molecule type" value="Genomic_DNA"/>
</dbReference>
<dbReference type="PANTHER" id="PTHR46560">
    <property type="entry name" value="CYPHER, ISOFORM B"/>
    <property type="match status" value="1"/>
</dbReference>
<evidence type="ECO:0000256" key="1">
    <source>
        <dbReference type="SAM" id="MobiDB-lite"/>
    </source>
</evidence>
<feature type="compositionally biased region" description="Low complexity" evidence="1">
    <location>
        <begin position="306"/>
        <end position="320"/>
    </location>
</feature>